<proteinExistence type="predicted"/>
<evidence type="ECO:0000313" key="1">
    <source>
        <dbReference type="EMBL" id="CAA9582521.1"/>
    </source>
</evidence>
<accession>A0A6J4VLE0</accession>
<protein>
    <submittedName>
        <fullName evidence="1">Uncharacterized protein</fullName>
    </submittedName>
</protein>
<organism evidence="1">
    <name type="scientific">uncultured Synechococcales cyanobacterium</name>
    <dbReference type="NCBI Taxonomy" id="1936017"/>
    <lineage>
        <taxon>Bacteria</taxon>
        <taxon>Bacillati</taxon>
        <taxon>Cyanobacteriota</taxon>
        <taxon>Cyanophyceae</taxon>
        <taxon>Synechococcales</taxon>
        <taxon>environmental samples</taxon>
    </lineage>
</organism>
<name>A0A6J4VLE0_9CYAN</name>
<reference evidence="1" key="1">
    <citation type="submission" date="2020-02" db="EMBL/GenBank/DDBJ databases">
        <authorList>
            <person name="Meier V. D."/>
        </authorList>
    </citation>
    <scope>NUCLEOTIDE SEQUENCE</scope>
    <source>
        <strain evidence="1">AVDCRST_MAG81</strain>
    </source>
</reference>
<gene>
    <name evidence="1" type="ORF">AVDCRST_MAG81-3152</name>
</gene>
<dbReference type="EMBL" id="CADCWO010000177">
    <property type="protein sequence ID" value="CAA9582521.1"/>
    <property type="molecule type" value="Genomic_DNA"/>
</dbReference>
<dbReference type="AlphaFoldDB" id="A0A6J4VLE0"/>
<sequence length="95" mass="11117">MEEALAHLDQAVQCLQQEILRLRRQGIRAGAIESYPRGERTYYNYTYYEAGKPIRRYLPLKQKAQAEAEIQRGRQVEQLEEAIALLEQIRVLIQA</sequence>